<feature type="transmembrane region" description="Helical" evidence="1">
    <location>
        <begin position="43"/>
        <end position="64"/>
    </location>
</feature>
<gene>
    <name evidence="2" type="ORF">SAY86_003912</name>
</gene>
<dbReference type="EMBL" id="JAXQNO010000001">
    <property type="protein sequence ID" value="KAK4804095.1"/>
    <property type="molecule type" value="Genomic_DNA"/>
</dbReference>
<protein>
    <submittedName>
        <fullName evidence="2">Uncharacterized protein</fullName>
    </submittedName>
</protein>
<organism evidence="2 3">
    <name type="scientific">Trapa natans</name>
    <name type="common">Water chestnut</name>
    <dbReference type="NCBI Taxonomy" id="22666"/>
    <lineage>
        <taxon>Eukaryota</taxon>
        <taxon>Viridiplantae</taxon>
        <taxon>Streptophyta</taxon>
        <taxon>Embryophyta</taxon>
        <taxon>Tracheophyta</taxon>
        <taxon>Spermatophyta</taxon>
        <taxon>Magnoliopsida</taxon>
        <taxon>eudicotyledons</taxon>
        <taxon>Gunneridae</taxon>
        <taxon>Pentapetalae</taxon>
        <taxon>rosids</taxon>
        <taxon>malvids</taxon>
        <taxon>Myrtales</taxon>
        <taxon>Lythraceae</taxon>
        <taxon>Trapa</taxon>
    </lineage>
</organism>
<evidence type="ECO:0000256" key="1">
    <source>
        <dbReference type="SAM" id="Phobius"/>
    </source>
</evidence>
<keyword evidence="3" id="KW-1185">Reference proteome</keyword>
<name>A0AAN7RID2_TRANT</name>
<proteinExistence type="predicted"/>
<keyword evidence="1" id="KW-1133">Transmembrane helix</keyword>
<dbReference type="Proteomes" id="UP001346149">
    <property type="component" value="Unassembled WGS sequence"/>
</dbReference>
<evidence type="ECO:0000313" key="2">
    <source>
        <dbReference type="EMBL" id="KAK4804095.1"/>
    </source>
</evidence>
<keyword evidence="1" id="KW-0812">Transmembrane</keyword>
<sequence>MGALTFGLPCPLEQSVGNGKHPRDLVRSGFWGGAKRYYMQRSWIVLFLCCCILLPLYVFTAPLMKLLGQPDDVAVLSGVLAMPNEEQCNSMGGAGGIDLQRAREFSMRVCFQLWHYRDMRHLGDMVVDPRGHPLLIYCIRWLPPHFDRLLHTCILGTMGVPQALLSLMHHDRVGELVLKDTDPDKGILVRYNDCRGCPVDLGWLVDADGRTTQRTSTYSATTLFGFLLGSS</sequence>
<evidence type="ECO:0000313" key="3">
    <source>
        <dbReference type="Proteomes" id="UP001346149"/>
    </source>
</evidence>
<reference evidence="2 3" key="1">
    <citation type="journal article" date="2023" name="Hortic Res">
        <title>Pangenome of water caltrop reveals structural variations and asymmetric subgenome divergence after allopolyploidization.</title>
        <authorList>
            <person name="Zhang X."/>
            <person name="Chen Y."/>
            <person name="Wang L."/>
            <person name="Yuan Y."/>
            <person name="Fang M."/>
            <person name="Shi L."/>
            <person name="Lu R."/>
            <person name="Comes H.P."/>
            <person name="Ma Y."/>
            <person name="Chen Y."/>
            <person name="Huang G."/>
            <person name="Zhou Y."/>
            <person name="Zheng Z."/>
            <person name="Qiu Y."/>
        </authorList>
    </citation>
    <scope>NUCLEOTIDE SEQUENCE [LARGE SCALE GENOMIC DNA]</scope>
    <source>
        <strain evidence="2">F231</strain>
    </source>
</reference>
<keyword evidence="1" id="KW-0472">Membrane</keyword>
<dbReference type="AlphaFoldDB" id="A0AAN7RID2"/>
<accession>A0AAN7RID2</accession>
<comment type="caution">
    <text evidence="2">The sequence shown here is derived from an EMBL/GenBank/DDBJ whole genome shotgun (WGS) entry which is preliminary data.</text>
</comment>